<keyword evidence="1" id="KW-1015">Disulfide bond</keyword>
<proteinExistence type="predicted"/>
<dbReference type="STRING" id="6238.A8WUS1"/>
<dbReference type="WormBase" id="CBG03321">
    <property type="protein sequence ID" value="CBP47995"/>
    <property type="gene ID" value="WBGene00026202"/>
</dbReference>
<dbReference type="OMA" id="FNCETGT"/>
<dbReference type="HOGENOM" id="CLU_188603_0_0_1"/>
<evidence type="ECO:0000313" key="5">
    <source>
        <dbReference type="WormBase" id="CBG03321"/>
    </source>
</evidence>
<dbReference type="Gene3D" id="2.60.110.10">
    <property type="entry name" value="Thaumatin"/>
    <property type="match status" value="1"/>
</dbReference>
<organism evidence="3 4">
    <name type="scientific">Caenorhabditis briggsae</name>
    <dbReference type="NCBI Taxonomy" id="6238"/>
    <lineage>
        <taxon>Eukaryota</taxon>
        <taxon>Metazoa</taxon>
        <taxon>Ecdysozoa</taxon>
        <taxon>Nematoda</taxon>
        <taxon>Chromadorea</taxon>
        <taxon>Rhabditida</taxon>
        <taxon>Rhabditina</taxon>
        <taxon>Rhabditomorpha</taxon>
        <taxon>Rhabditoidea</taxon>
        <taxon>Rhabditidae</taxon>
        <taxon>Peloderinae</taxon>
        <taxon>Caenorhabditis</taxon>
    </lineage>
</organism>
<dbReference type="SUPFAM" id="SSF49870">
    <property type="entry name" value="Osmotin, thaumatin-like protein"/>
    <property type="match status" value="1"/>
</dbReference>
<evidence type="ECO:0000313" key="4">
    <source>
        <dbReference type="Proteomes" id="UP000008549"/>
    </source>
</evidence>
<keyword evidence="4" id="KW-1185">Reference proteome</keyword>
<feature type="signal peptide" evidence="2">
    <location>
        <begin position="1"/>
        <end position="22"/>
    </location>
</feature>
<reference evidence="3 4" key="1">
    <citation type="journal article" date="2003" name="PLoS Biol.">
        <title>The genome sequence of Caenorhabditis briggsae: a platform for comparative genomics.</title>
        <authorList>
            <person name="Stein L.D."/>
            <person name="Bao Z."/>
            <person name="Blasiar D."/>
            <person name="Blumenthal T."/>
            <person name="Brent M.R."/>
            <person name="Chen N."/>
            <person name="Chinwalla A."/>
            <person name="Clarke L."/>
            <person name="Clee C."/>
            <person name="Coghlan A."/>
            <person name="Coulson A."/>
            <person name="D'Eustachio P."/>
            <person name="Fitch D.H."/>
            <person name="Fulton L.A."/>
            <person name="Fulton R.E."/>
            <person name="Griffiths-Jones S."/>
            <person name="Harris T.W."/>
            <person name="Hillier L.W."/>
            <person name="Kamath R."/>
            <person name="Kuwabara P.E."/>
            <person name="Mardis E.R."/>
            <person name="Marra M.A."/>
            <person name="Miner T.L."/>
            <person name="Minx P."/>
            <person name="Mullikin J.C."/>
            <person name="Plumb R.W."/>
            <person name="Rogers J."/>
            <person name="Schein J.E."/>
            <person name="Sohrmann M."/>
            <person name="Spieth J."/>
            <person name="Stajich J.E."/>
            <person name="Wei C."/>
            <person name="Willey D."/>
            <person name="Wilson R.K."/>
            <person name="Durbin R."/>
            <person name="Waterston R.H."/>
        </authorList>
    </citation>
    <scope>NUCLEOTIDE SEQUENCE [LARGE SCALE GENOMIC DNA]</scope>
    <source>
        <strain evidence="3 4">AF16</strain>
    </source>
</reference>
<gene>
    <name evidence="3 5" type="ORF">CBG03321</name>
    <name evidence="3" type="ORF">CBG_03321</name>
</gene>
<name>A8WUS1_CAEBR</name>
<dbReference type="KEGG" id="cbr:CBG_03321"/>
<accession>A8WUS1</accession>
<dbReference type="CTD" id="8575645"/>
<dbReference type="PIRSF" id="PIRSF002703">
    <property type="entry name" value="Thaumatin"/>
    <property type="match status" value="1"/>
</dbReference>
<dbReference type="InParanoid" id="A8WUS1"/>
<feature type="chain" id="PRO_5002729553" evidence="2">
    <location>
        <begin position="23"/>
        <end position="90"/>
    </location>
</feature>
<dbReference type="PANTHER" id="PTHR31013">
    <property type="entry name" value="THAUMATIN FAMILY PROTEIN-RELATED"/>
    <property type="match status" value="1"/>
</dbReference>
<feature type="disulfide bond" evidence="1">
    <location>
        <begin position="76"/>
        <end position="82"/>
    </location>
</feature>
<dbReference type="EMBL" id="HE601244">
    <property type="protein sequence ID" value="CAP24233.1"/>
    <property type="molecule type" value="Genomic_DNA"/>
</dbReference>
<dbReference type="GeneID" id="8575645"/>
<evidence type="ECO:0000313" key="3">
    <source>
        <dbReference type="EMBL" id="CAP24233.1"/>
    </source>
</evidence>
<dbReference type="Proteomes" id="UP000008549">
    <property type="component" value="Unassembled WGS sequence"/>
</dbReference>
<evidence type="ECO:0000256" key="1">
    <source>
        <dbReference type="PIRSR" id="PIRSR002703-1"/>
    </source>
</evidence>
<protein>
    <submittedName>
        <fullName evidence="3">Protein CBG03321</fullName>
    </submittedName>
</protein>
<dbReference type="RefSeq" id="XP_002633649.1">
    <property type="nucleotide sequence ID" value="XM_002633603.1"/>
</dbReference>
<dbReference type="PANTHER" id="PTHR31013:SF12">
    <property type="entry name" value="PATHOGENESIS-RELATED PROTEIN 5-LIKE"/>
    <property type="match status" value="1"/>
</dbReference>
<dbReference type="AlphaFoldDB" id="A8WUS1"/>
<keyword evidence="2" id="KW-0732">Signal</keyword>
<evidence type="ECO:0000256" key="2">
    <source>
        <dbReference type="SAM" id="SignalP"/>
    </source>
</evidence>
<dbReference type="Pfam" id="PF00314">
    <property type="entry name" value="Thaumatin"/>
    <property type="match status" value="1"/>
</dbReference>
<reference evidence="3 4" key="2">
    <citation type="journal article" date="2011" name="PLoS Genet.">
        <title>Caenorhabditis briggsae recombinant inbred line genotypes reveal inter-strain incompatibility and the evolution of recombination.</title>
        <authorList>
            <person name="Ross J.A."/>
            <person name="Koboldt D.C."/>
            <person name="Staisch J.E."/>
            <person name="Chamberlin H.M."/>
            <person name="Gupta B.P."/>
            <person name="Miller R.D."/>
            <person name="Baird S.E."/>
            <person name="Haag E.S."/>
        </authorList>
    </citation>
    <scope>NUCLEOTIDE SEQUENCE [LARGE SCALE GENOMIC DNA]</scope>
    <source>
        <strain evidence="3 4">AF16</strain>
    </source>
</reference>
<sequence>MEHRTFILTISILLLLNVGVESRTIVVYNNCPFLNWPGVFGPGNPEGEGFRLDTWTAKNLNAVDDWNGKILARTGCDEDFNCETGTCLVS</sequence>
<dbReference type="InterPro" id="IPR037176">
    <property type="entry name" value="Osmotin/thaumatin-like_sf"/>
</dbReference>
<dbReference type="InterPro" id="IPR001938">
    <property type="entry name" value="Thaumatin"/>
</dbReference>